<dbReference type="InterPro" id="IPR002104">
    <property type="entry name" value="Integrase_catalytic"/>
</dbReference>
<dbReference type="Pfam" id="PF00589">
    <property type="entry name" value="Phage_integrase"/>
    <property type="match status" value="1"/>
</dbReference>
<feature type="domain" description="Tyr recombinase" evidence="4">
    <location>
        <begin position="222"/>
        <end position="395"/>
    </location>
</feature>
<dbReference type="InterPro" id="IPR010998">
    <property type="entry name" value="Integrase_recombinase_N"/>
</dbReference>
<evidence type="ECO:0000313" key="5">
    <source>
        <dbReference type="EMBL" id="RHK50461.1"/>
    </source>
</evidence>
<evidence type="ECO:0000256" key="1">
    <source>
        <dbReference type="ARBA" id="ARBA00008857"/>
    </source>
</evidence>
<dbReference type="InterPro" id="IPR025269">
    <property type="entry name" value="SAM-like_dom"/>
</dbReference>
<proteinExistence type="inferred from homology"/>
<evidence type="ECO:0000313" key="6">
    <source>
        <dbReference type="Proteomes" id="UP000286598"/>
    </source>
</evidence>
<keyword evidence="2" id="KW-0238">DNA-binding</keyword>
<dbReference type="Gene3D" id="1.10.443.10">
    <property type="entry name" value="Intergrase catalytic core"/>
    <property type="match status" value="1"/>
</dbReference>
<dbReference type="GO" id="GO:0006310">
    <property type="term" value="P:DNA recombination"/>
    <property type="evidence" value="ECO:0007669"/>
    <property type="project" value="UniProtKB-KW"/>
</dbReference>
<comment type="caution">
    <text evidence="5">The sequence shown here is derived from an EMBL/GenBank/DDBJ whole genome shotgun (WGS) entry which is preliminary data.</text>
</comment>
<reference evidence="5 6" key="1">
    <citation type="submission" date="2018-08" db="EMBL/GenBank/DDBJ databases">
        <title>A genome reference for cultivated species of the human gut microbiota.</title>
        <authorList>
            <person name="Zou Y."/>
            <person name="Xue W."/>
            <person name="Luo G."/>
        </authorList>
    </citation>
    <scope>NUCLEOTIDE SEQUENCE [LARGE SCALE GENOMIC DNA]</scope>
    <source>
        <strain evidence="5 6">AF42-9</strain>
    </source>
</reference>
<gene>
    <name evidence="5" type="ORF">DW060_07405</name>
</gene>
<evidence type="ECO:0000256" key="3">
    <source>
        <dbReference type="ARBA" id="ARBA00023172"/>
    </source>
</evidence>
<dbReference type="PANTHER" id="PTHR30349:SF64">
    <property type="entry name" value="PROPHAGE INTEGRASE INTD-RELATED"/>
    <property type="match status" value="1"/>
</dbReference>
<organism evidence="5 6">
    <name type="scientific">Leyella stercorea</name>
    <dbReference type="NCBI Taxonomy" id="363265"/>
    <lineage>
        <taxon>Bacteria</taxon>
        <taxon>Pseudomonadati</taxon>
        <taxon>Bacteroidota</taxon>
        <taxon>Bacteroidia</taxon>
        <taxon>Bacteroidales</taxon>
        <taxon>Prevotellaceae</taxon>
        <taxon>Leyella</taxon>
    </lineage>
</organism>
<keyword evidence="3" id="KW-0233">DNA recombination</keyword>
<dbReference type="AlphaFoldDB" id="A0A415GM36"/>
<protein>
    <submittedName>
        <fullName evidence="5">Site-specific integrase</fullName>
    </submittedName>
</protein>
<comment type="similarity">
    <text evidence="1">Belongs to the 'phage' integrase family.</text>
</comment>
<dbReference type="InterPro" id="IPR011010">
    <property type="entry name" value="DNA_brk_join_enz"/>
</dbReference>
<keyword evidence="6" id="KW-1185">Reference proteome</keyword>
<dbReference type="GO" id="GO:0015074">
    <property type="term" value="P:DNA integration"/>
    <property type="evidence" value="ECO:0007669"/>
    <property type="project" value="InterPro"/>
</dbReference>
<dbReference type="CDD" id="cd01185">
    <property type="entry name" value="INTN1_C_like"/>
    <property type="match status" value="1"/>
</dbReference>
<evidence type="ECO:0000259" key="4">
    <source>
        <dbReference type="PROSITE" id="PS51898"/>
    </source>
</evidence>
<accession>A0A415GM36</accession>
<dbReference type="PROSITE" id="PS51898">
    <property type="entry name" value="TYR_RECOMBINASE"/>
    <property type="match status" value="1"/>
</dbReference>
<dbReference type="InterPro" id="IPR050090">
    <property type="entry name" value="Tyrosine_recombinase_XerCD"/>
</dbReference>
<name>A0A415GM36_9BACT</name>
<sequence length="401" mass="46736">MEKHCTSVYFMVKKTRKDKNGLSPIVAYISVNAVRVSYYTGKKIKVSDWDDEKQLVRGRSEEAKQLNEYLYQLRNKIFQKEIELMEKGFMITANLLKEAVNDHVDAINQKTLLDVFKDFQAMRKPLVGKKISQDTYEANELTGRYIKEFMGTKYHREDIYLHEVKLGFIQGFHTYLLTEKNNCQNSCSKHLKFLKQLMNIAVANGYIQFNPLNIYKVEREHVDIDYLDDVELRKIINFTTPIKRFERTRDAFLFGCFTGLAYIDIKTLRKEHFETDDEGRIWIKKKRIKTGVLSRIPLLPMAKLLLDKYNDPNSDIVMPIQDATDVNENLKDIATFCGINKRVTFHTSRHTFASTVTLANNISLEVISKMMGHTNTRMTSRYAKLIDKAIGEQMDKIADTF</sequence>
<dbReference type="Proteomes" id="UP000286598">
    <property type="component" value="Unassembled WGS sequence"/>
</dbReference>
<dbReference type="EMBL" id="QRNO01000031">
    <property type="protein sequence ID" value="RHK50461.1"/>
    <property type="molecule type" value="Genomic_DNA"/>
</dbReference>
<dbReference type="GO" id="GO:0003677">
    <property type="term" value="F:DNA binding"/>
    <property type="evidence" value="ECO:0007669"/>
    <property type="project" value="UniProtKB-KW"/>
</dbReference>
<evidence type="ECO:0000256" key="2">
    <source>
        <dbReference type="ARBA" id="ARBA00023125"/>
    </source>
</evidence>
<dbReference type="InterPro" id="IPR035386">
    <property type="entry name" value="Arm-DNA-bind_5"/>
</dbReference>
<dbReference type="Pfam" id="PF13102">
    <property type="entry name" value="Phage_int_SAM_5"/>
    <property type="match status" value="1"/>
</dbReference>
<dbReference type="OrthoDB" id="1493636at2"/>
<dbReference type="Gene3D" id="1.10.150.130">
    <property type="match status" value="1"/>
</dbReference>
<dbReference type="SUPFAM" id="SSF56349">
    <property type="entry name" value="DNA breaking-rejoining enzymes"/>
    <property type="match status" value="1"/>
</dbReference>
<dbReference type="InterPro" id="IPR013762">
    <property type="entry name" value="Integrase-like_cat_sf"/>
</dbReference>
<dbReference type="Pfam" id="PF17293">
    <property type="entry name" value="Arm-DNA-bind_5"/>
    <property type="match status" value="1"/>
</dbReference>
<dbReference type="PANTHER" id="PTHR30349">
    <property type="entry name" value="PHAGE INTEGRASE-RELATED"/>
    <property type="match status" value="1"/>
</dbReference>